<sequence>METYLDSPTSLEQEVEARGSKEKHPELKRRSQYCFKAEKYSRKPSHQILMMQFMPYLKIRSNGRHIFARNWPCLVACLTPTCSMHRKIPGAESLFPPTPQLWKLNAVSKREKYFSQMA</sequence>
<feature type="region of interest" description="Disordered" evidence="1">
    <location>
        <begin position="1"/>
        <end position="26"/>
    </location>
</feature>
<name>A0A2D4M529_9SAUR</name>
<organism evidence="2">
    <name type="scientific">Micrurus spixii</name>
    <name type="common">Amazon coral snake</name>
    <dbReference type="NCBI Taxonomy" id="129469"/>
    <lineage>
        <taxon>Eukaryota</taxon>
        <taxon>Metazoa</taxon>
        <taxon>Chordata</taxon>
        <taxon>Craniata</taxon>
        <taxon>Vertebrata</taxon>
        <taxon>Euteleostomi</taxon>
        <taxon>Lepidosauria</taxon>
        <taxon>Squamata</taxon>
        <taxon>Bifurcata</taxon>
        <taxon>Unidentata</taxon>
        <taxon>Episquamata</taxon>
        <taxon>Toxicofera</taxon>
        <taxon>Serpentes</taxon>
        <taxon>Colubroidea</taxon>
        <taxon>Elapidae</taxon>
        <taxon>Elapinae</taxon>
        <taxon>Micrurus</taxon>
    </lineage>
</organism>
<reference evidence="2" key="2">
    <citation type="submission" date="2017-11" db="EMBL/GenBank/DDBJ databases">
        <title>Coralsnake Venomics: Analyses of Venom Gland Transcriptomes and Proteomes of Six Brazilian Taxa.</title>
        <authorList>
            <person name="Aird S.D."/>
            <person name="Jorge da Silva N."/>
            <person name="Qiu L."/>
            <person name="Villar-Briones A."/>
            <person name="Aparecida-Saddi V."/>
            <person name="Campos-Telles M.P."/>
            <person name="Grau M."/>
            <person name="Mikheyev A.S."/>
        </authorList>
    </citation>
    <scope>NUCLEOTIDE SEQUENCE</scope>
    <source>
        <tissue evidence="2">Venom_gland</tissue>
    </source>
</reference>
<feature type="compositionally biased region" description="Polar residues" evidence="1">
    <location>
        <begin position="1"/>
        <end position="12"/>
    </location>
</feature>
<dbReference type="EMBL" id="IACM01078500">
    <property type="protein sequence ID" value="LAB28455.1"/>
    <property type="molecule type" value="Transcribed_RNA"/>
</dbReference>
<reference evidence="2" key="1">
    <citation type="submission" date="2017-07" db="EMBL/GenBank/DDBJ databases">
        <authorList>
            <person name="Mikheyev A."/>
            <person name="Grau M."/>
        </authorList>
    </citation>
    <scope>NUCLEOTIDE SEQUENCE</scope>
    <source>
        <tissue evidence="2">Venom_gland</tissue>
    </source>
</reference>
<feature type="compositionally biased region" description="Basic and acidic residues" evidence="1">
    <location>
        <begin position="15"/>
        <end position="26"/>
    </location>
</feature>
<accession>A0A2D4M529</accession>
<evidence type="ECO:0000256" key="1">
    <source>
        <dbReference type="SAM" id="MobiDB-lite"/>
    </source>
</evidence>
<evidence type="ECO:0000313" key="2">
    <source>
        <dbReference type="EMBL" id="LAB28455.1"/>
    </source>
</evidence>
<protein>
    <submittedName>
        <fullName evidence="2">Uncharacterized protein</fullName>
    </submittedName>
</protein>
<proteinExistence type="predicted"/>
<dbReference type="AlphaFoldDB" id="A0A2D4M529"/>